<feature type="domain" description="Glycosyltransferase 2-like" evidence="1">
    <location>
        <begin position="9"/>
        <end position="143"/>
    </location>
</feature>
<accession>A0ABU1BMA5</accession>
<keyword evidence="2" id="KW-0808">Transferase</keyword>
<evidence type="ECO:0000259" key="1">
    <source>
        <dbReference type="Pfam" id="PF00535"/>
    </source>
</evidence>
<dbReference type="InterPro" id="IPR050834">
    <property type="entry name" value="Glycosyltransf_2"/>
</dbReference>
<dbReference type="GO" id="GO:0016757">
    <property type="term" value="F:glycosyltransferase activity"/>
    <property type="evidence" value="ECO:0007669"/>
    <property type="project" value="UniProtKB-KW"/>
</dbReference>
<dbReference type="InterPro" id="IPR001173">
    <property type="entry name" value="Glyco_trans_2-like"/>
</dbReference>
<reference evidence="2 3" key="1">
    <citation type="submission" date="2023-08" db="EMBL/GenBank/DDBJ databases">
        <title>Oxalobacteraceae gen .nov., isolated from river sludge outside the plant.</title>
        <authorList>
            <person name="Zhao S.Y."/>
        </authorList>
    </citation>
    <scope>NUCLEOTIDE SEQUENCE [LARGE SCALE GENOMIC DNA]</scope>
    <source>
        <strain evidence="2 3">R-40</strain>
    </source>
</reference>
<keyword evidence="3" id="KW-1185">Reference proteome</keyword>
<name>A0ABU1BMA5_9BURK</name>
<organism evidence="2 3">
    <name type="scientific">Keguizhuia sedimenti</name>
    <dbReference type="NCBI Taxonomy" id="3064264"/>
    <lineage>
        <taxon>Bacteria</taxon>
        <taxon>Pseudomonadati</taxon>
        <taxon>Pseudomonadota</taxon>
        <taxon>Betaproteobacteria</taxon>
        <taxon>Burkholderiales</taxon>
        <taxon>Oxalobacteraceae</taxon>
        <taxon>Keguizhuia</taxon>
    </lineage>
</organism>
<evidence type="ECO:0000313" key="3">
    <source>
        <dbReference type="Proteomes" id="UP001225596"/>
    </source>
</evidence>
<keyword evidence="2" id="KW-0328">Glycosyltransferase</keyword>
<sequence length="303" mass="35468">MKDNIKVAVLLATYNGAKWIEEQIDSILKQIGVDVHIYISDDISTDGTVHEILKIINVAPLQITLLPRNKRFGTAARNFFRLIKEINFAEYDYAFLSDQDDVWNDKKLVSAVNEMKSHNAACYASNLTCIYESGKNRMLKKAYPQTDQDFLFQTASAGCTYGLRKDAALFVQKVLNARDDHYPTFASHDWLIYAITRSYGFRWYIDTCSFIYYRQHENNAFGANSGLHSYFKRMRLLRRGWYRQNILYVSSFCSLNEVQQKNLLRIKRWKLKDRIFLALNANHFRRRPIEKISIAFMLLLGFM</sequence>
<dbReference type="InterPro" id="IPR029044">
    <property type="entry name" value="Nucleotide-diphossugar_trans"/>
</dbReference>
<dbReference type="Gene3D" id="3.90.550.10">
    <property type="entry name" value="Spore Coat Polysaccharide Biosynthesis Protein SpsA, Chain A"/>
    <property type="match status" value="1"/>
</dbReference>
<proteinExistence type="predicted"/>
<evidence type="ECO:0000313" key="2">
    <source>
        <dbReference type="EMBL" id="MDQ9170125.1"/>
    </source>
</evidence>
<gene>
    <name evidence="2" type="ORF">Q8A64_06820</name>
</gene>
<dbReference type="PANTHER" id="PTHR43685:SF2">
    <property type="entry name" value="GLYCOSYLTRANSFERASE 2-LIKE DOMAIN-CONTAINING PROTEIN"/>
    <property type="match status" value="1"/>
</dbReference>
<dbReference type="SUPFAM" id="SSF53448">
    <property type="entry name" value="Nucleotide-diphospho-sugar transferases"/>
    <property type="match status" value="1"/>
</dbReference>
<protein>
    <submittedName>
        <fullName evidence="2">Glycosyltransferase</fullName>
        <ecNumber evidence="2">2.4.-.-</ecNumber>
    </submittedName>
</protein>
<dbReference type="EC" id="2.4.-.-" evidence="2"/>
<dbReference type="EMBL" id="JAUYVH010000002">
    <property type="protein sequence ID" value="MDQ9170125.1"/>
    <property type="molecule type" value="Genomic_DNA"/>
</dbReference>
<dbReference type="RefSeq" id="WP_338436038.1">
    <property type="nucleotide sequence ID" value="NZ_JAUYVH010000002.1"/>
</dbReference>
<dbReference type="Proteomes" id="UP001225596">
    <property type="component" value="Unassembled WGS sequence"/>
</dbReference>
<dbReference type="PANTHER" id="PTHR43685">
    <property type="entry name" value="GLYCOSYLTRANSFERASE"/>
    <property type="match status" value="1"/>
</dbReference>
<dbReference type="Pfam" id="PF00535">
    <property type="entry name" value="Glycos_transf_2"/>
    <property type="match status" value="1"/>
</dbReference>
<comment type="caution">
    <text evidence="2">The sequence shown here is derived from an EMBL/GenBank/DDBJ whole genome shotgun (WGS) entry which is preliminary data.</text>
</comment>